<comment type="caution">
    <text evidence="9">The sequence shown here is derived from an EMBL/GenBank/DDBJ whole genome shotgun (WGS) entry which is preliminary data.</text>
</comment>
<keyword evidence="10" id="KW-1185">Reference proteome</keyword>
<feature type="transmembrane region" description="Helical" evidence="8">
    <location>
        <begin position="108"/>
        <end position="131"/>
    </location>
</feature>
<feature type="transmembrane region" description="Helical" evidence="8">
    <location>
        <begin position="338"/>
        <end position="355"/>
    </location>
</feature>
<dbReference type="GO" id="GO:0033214">
    <property type="term" value="P:siderophore-iron import into cell"/>
    <property type="evidence" value="ECO:0007669"/>
    <property type="project" value="TreeGrafter"/>
</dbReference>
<dbReference type="GO" id="GO:0005886">
    <property type="term" value="C:plasma membrane"/>
    <property type="evidence" value="ECO:0007669"/>
    <property type="project" value="UniProtKB-SubCell"/>
</dbReference>
<sequence length="358" mass="38003">MTQPATTTPRADQRSLRKFCTSPIARLVLAGALSLAMVLVAGVQLGAIDLTWAQVWAGLAGESSQHVQRVVFELRLPRTLTGVLIGIHFALSGWLLQLLSRNPLAEAGILGISAGASLVAVAAFIVGDWLVSSANPYNNTSFALQYLPLFAMAGGLVTALAVYFLGMRRGHLSPVKMTLTGAVLAGMLHALTTGALAFWGHAHTELVAQWLAGSLYGAEWEHLRTLLPWTFIGLAGVALLVRPLEVMQLDDEHVRTLGLVLNRWRAFALLIATLLAASAVGVVGPVGFIGLLIPHISRRLAGANLPVQLVLCVLLGAVLAVLADLLGRTLFSPYEVPVGVVSAVLGVPFFLYLLSRQP</sequence>
<gene>
    <name evidence="9" type="ORF">D777_03336</name>
</gene>
<keyword evidence="3" id="KW-0813">Transport</keyword>
<feature type="transmembrane region" description="Helical" evidence="8">
    <location>
        <begin position="177"/>
        <end position="199"/>
    </location>
</feature>
<feature type="transmembrane region" description="Helical" evidence="8">
    <location>
        <begin position="143"/>
        <end position="165"/>
    </location>
</feature>
<feature type="transmembrane region" description="Helical" evidence="8">
    <location>
        <begin position="305"/>
        <end position="326"/>
    </location>
</feature>
<dbReference type="Gene3D" id="1.10.3470.10">
    <property type="entry name" value="ABC transporter involved in vitamin B12 uptake, BtuC"/>
    <property type="match status" value="1"/>
</dbReference>
<dbReference type="RefSeq" id="WP_036134074.1">
    <property type="nucleotide sequence ID" value="NZ_ANIE01000009.1"/>
</dbReference>
<keyword evidence="5 8" id="KW-0812">Transmembrane</keyword>
<dbReference type="Proteomes" id="UP000035057">
    <property type="component" value="Unassembled WGS sequence"/>
</dbReference>
<dbReference type="InterPro" id="IPR037294">
    <property type="entry name" value="ABC_BtuC-like"/>
</dbReference>
<dbReference type="Pfam" id="PF01032">
    <property type="entry name" value="FecCD"/>
    <property type="match status" value="1"/>
</dbReference>
<dbReference type="PATRIC" id="fig|1137280.3.peg.3152"/>
<evidence type="ECO:0000256" key="7">
    <source>
        <dbReference type="ARBA" id="ARBA00023136"/>
    </source>
</evidence>
<evidence type="ECO:0000256" key="5">
    <source>
        <dbReference type="ARBA" id="ARBA00022692"/>
    </source>
</evidence>
<dbReference type="AlphaFoldDB" id="A0A072NAU2"/>
<feature type="transmembrane region" description="Helical" evidence="8">
    <location>
        <begin position="24"/>
        <end position="47"/>
    </location>
</feature>
<name>A0A072NAU2_9GAMM</name>
<evidence type="ECO:0000313" key="9">
    <source>
        <dbReference type="EMBL" id="KEF30160.1"/>
    </source>
</evidence>
<evidence type="ECO:0000256" key="2">
    <source>
        <dbReference type="ARBA" id="ARBA00007935"/>
    </source>
</evidence>
<keyword evidence="4" id="KW-1003">Cell membrane</keyword>
<dbReference type="FunFam" id="1.10.3470.10:FF:000001">
    <property type="entry name" value="Vitamin B12 ABC transporter permease BtuC"/>
    <property type="match status" value="1"/>
</dbReference>
<evidence type="ECO:0000256" key="6">
    <source>
        <dbReference type="ARBA" id="ARBA00022989"/>
    </source>
</evidence>
<dbReference type="PANTHER" id="PTHR30472:SF24">
    <property type="entry name" value="FERRIC ENTEROBACTIN TRANSPORT SYSTEM PERMEASE PROTEIN FEPG"/>
    <property type="match status" value="1"/>
</dbReference>
<comment type="subcellular location">
    <subcellularLocation>
        <location evidence="1">Cell membrane</location>
        <topology evidence="1">Multi-pass membrane protein</topology>
    </subcellularLocation>
</comment>
<protein>
    <submittedName>
        <fullName evidence="9">Iron(III) dicitrate transport system permease protein FecD</fullName>
    </submittedName>
</protein>
<evidence type="ECO:0000256" key="3">
    <source>
        <dbReference type="ARBA" id="ARBA00022448"/>
    </source>
</evidence>
<evidence type="ECO:0000256" key="4">
    <source>
        <dbReference type="ARBA" id="ARBA00022475"/>
    </source>
</evidence>
<dbReference type="SUPFAM" id="SSF81345">
    <property type="entry name" value="ABC transporter involved in vitamin B12 uptake, BtuC"/>
    <property type="match status" value="1"/>
</dbReference>
<keyword evidence="6 8" id="KW-1133">Transmembrane helix</keyword>
<dbReference type="GO" id="GO:0022857">
    <property type="term" value="F:transmembrane transporter activity"/>
    <property type="evidence" value="ECO:0007669"/>
    <property type="project" value="InterPro"/>
</dbReference>
<comment type="similarity">
    <text evidence="2">Belongs to the binding-protein-dependent transport system permease family. FecCD subfamily.</text>
</comment>
<evidence type="ECO:0000256" key="1">
    <source>
        <dbReference type="ARBA" id="ARBA00004651"/>
    </source>
</evidence>
<accession>A0A072NAU2</accession>
<reference evidence="9 10" key="1">
    <citation type="submission" date="2012-12" db="EMBL/GenBank/DDBJ databases">
        <title>Genome assembly of Marinobacter sp. AK21.</title>
        <authorList>
            <person name="Khatri I."/>
            <person name="Kumar R."/>
            <person name="Vaidya B."/>
            <person name="Subramanian S."/>
            <person name="Pinnaka A."/>
        </authorList>
    </citation>
    <scope>NUCLEOTIDE SEQUENCE [LARGE SCALE GENOMIC DNA]</scope>
    <source>
        <strain evidence="9 10">AK21</strain>
    </source>
</reference>
<evidence type="ECO:0000256" key="8">
    <source>
        <dbReference type="SAM" id="Phobius"/>
    </source>
</evidence>
<evidence type="ECO:0000313" key="10">
    <source>
        <dbReference type="Proteomes" id="UP000035057"/>
    </source>
</evidence>
<dbReference type="OrthoDB" id="9055647at2"/>
<keyword evidence="7 8" id="KW-0472">Membrane</keyword>
<dbReference type="InterPro" id="IPR000522">
    <property type="entry name" value="ABC_transptr_permease_BtuC"/>
</dbReference>
<dbReference type="PANTHER" id="PTHR30472">
    <property type="entry name" value="FERRIC ENTEROBACTIN TRANSPORT SYSTEM PERMEASE PROTEIN"/>
    <property type="match status" value="1"/>
</dbReference>
<organism evidence="9 10">
    <name type="scientific">Marinobacter nitratireducens</name>
    <dbReference type="NCBI Taxonomy" id="1137280"/>
    <lineage>
        <taxon>Bacteria</taxon>
        <taxon>Pseudomonadati</taxon>
        <taxon>Pseudomonadota</taxon>
        <taxon>Gammaproteobacteria</taxon>
        <taxon>Pseudomonadales</taxon>
        <taxon>Marinobacteraceae</taxon>
        <taxon>Marinobacter</taxon>
    </lineage>
</organism>
<proteinExistence type="inferred from homology"/>
<feature type="transmembrane region" description="Helical" evidence="8">
    <location>
        <begin position="266"/>
        <end position="293"/>
    </location>
</feature>
<dbReference type="EMBL" id="ANIE01000009">
    <property type="protein sequence ID" value="KEF30160.1"/>
    <property type="molecule type" value="Genomic_DNA"/>
</dbReference>
<dbReference type="CDD" id="cd06550">
    <property type="entry name" value="TM_ABC_iron-siderophores_like"/>
    <property type="match status" value="1"/>
</dbReference>
<feature type="transmembrane region" description="Helical" evidence="8">
    <location>
        <begin position="79"/>
        <end position="96"/>
    </location>
</feature>
<dbReference type="STRING" id="1137280.D777_03336"/>